<comment type="subcellular location">
    <subcellularLocation>
        <location evidence="1 7">Cell inner membrane</location>
        <topology evidence="1 7">Multi-pass membrane protein</topology>
    </subcellularLocation>
</comment>
<dbReference type="NCBIfam" id="TIGR00786">
    <property type="entry name" value="dctM"/>
    <property type="match status" value="1"/>
</dbReference>
<name>A0A367WZT0_9PROT</name>
<dbReference type="RefSeq" id="WP_062960067.1">
    <property type="nucleotide sequence ID" value="NZ_JPWJ01000013.1"/>
</dbReference>
<dbReference type="InterPro" id="IPR010656">
    <property type="entry name" value="DctM"/>
</dbReference>
<feature type="transmembrane region" description="Helical" evidence="7">
    <location>
        <begin position="269"/>
        <end position="291"/>
    </location>
</feature>
<reference evidence="9 10" key="1">
    <citation type="submission" date="2014-07" db="EMBL/GenBank/DDBJ databases">
        <title>Draft genome sequence of Thalassospira xiamenensis IB13.</title>
        <authorList>
            <person name="Lai Q."/>
            <person name="Shao Z."/>
        </authorList>
    </citation>
    <scope>NUCLEOTIDE SEQUENCE [LARGE SCALE GENOMIC DNA]</scope>
    <source>
        <strain evidence="9 10">IB13</strain>
    </source>
</reference>
<comment type="caution">
    <text evidence="9">The sequence shown here is derived from an EMBL/GenBank/DDBJ whole genome shotgun (WGS) entry which is preliminary data.</text>
</comment>
<comment type="subunit">
    <text evidence="7">The complex comprises the extracytoplasmic solute receptor protein and the two transmembrane proteins.</text>
</comment>
<evidence type="ECO:0000256" key="4">
    <source>
        <dbReference type="ARBA" id="ARBA00022692"/>
    </source>
</evidence>
<dbReference type="PANTHER" id="PTHR33362">
    <property type="entry name" value="SIALIC ACID TRAP TRANSPORTER PERMEASE PROTEIN SIAT-RELATED"/>
    <property type="match status" value="1"/>
</dbReference>
<feature type="transmembrane region" description="Helical" evidence="7">
    <location>
        <begin position="239"/>
        <end position="257"/>
    </location>
</feature>
<feature type="transmembrane region" description="Helical" evidence="7">
    <location>
        <begin position="169"/>
        <end position="192"/>
    </location>
</feature>
<dbReference type="PANTHER" id="PTHR33362:SF3">
    <property type="entry name" value="SIALIC ACID TRAP TRANSPORTER PERMEASE PROTEIN SIAT"/>
    <property type="match status" value="1"/>
</dbReference>
<dbReference type="GO" id="GO:0005886">
    <property type="term" value="C:plasma membrane"/>
    <property type="evidence" value="ECO:0007669"/>
    <property type="project" value="UniProtKB-SubCell"/>
</dbReference>
<protein>
    <recommendedName>
        <fullName evidence="7">TRAP transporter large permease protein</fullName>
    </recommendedName>
</protein>
<evidence type="ECO:0000256" key="6">
    <source>
        <dbReference type="ARBA" id="ARBA00023136"/>
    </source>
</evidence>
<dbReference type="Proteomes" id="UP000252266">
    <property type="component" value="Unassembled WGS sequence"/>
</dbReference>
<feature type="transmembrane region" description="Helical" evidence="7">
    <location>
        <begin position="47"/>
        <end position="64"/>
    </location>
</feature>
<keyword evidence="5 7" id="KW-1133">Transmembrane helix</keyword>
<feature type="transmembrane region" description="Helical" evidence="7">
    <location>
        <begin position="84"/>
        <end position="103"/>
    </location>
</feature>
<dbReference type="AlphaFoldDB" id="A0A367WZT0"/>
<evidence type="ECO:0000256" key="2">
    <source>
        <dbReference type="ARBA" id="ARBA00022475"/>
    </source>
</evidence>
<comment type="caution">
    <text evidence="7">Lacks conserved residue(s) required for the propagation of feature annotation.</text>
</comment>
<keyword evidence="4 7" id="KW-0812">Transmembrane</keyword>
<dbReference type="InterPro" id="IPR004681">
    <property type="entry name" value="TRAP_DctM"/>
</dbReference>
<feature type="transmembrane region" description="Helical" evidence="7">
    <location>
        <begin position="311"/>
        <end position="333"/>
    </location>
</feature>
<sequence>MTIAIILALLVVLLLAGMPLAFAMGVTTTAYLYLTGIDAGMLTQRMTASIDSFLILAIPFFYLAGELMNACRLTDRIINMSRALVGHIHGGLAQVNIFASMIFSGMSGSATADTTALGSVLIPAMKKEGYPAPFSAAVTVASALVGPMIPPSVALVIYGTLANVSIGRLLVAGIIPGVVIILSQMVFTYFIARKRGYPRYERASVREIGNSIVEGGPALLFPVIIVGGILLGMFSPTEAAAVAVLYGLVLGLLYRHMNLRQLGKVLVDVGLGSCRILLIVAASAAFSWVMVRENVPQSIGIGISTISSEPIIVLAIILLVLVLVGLFMVASSAEIVLTPILVPVVMQFGIDPVHFGVLMVFTLIIGGATPPVGILMFIAQDIAKISHAQMVRAMIPFYIPLFFAVILLAAFPQITLFLPNIVFGS</sequence>
<evidence type="ECO:0000256" key="3">
    <source>
        <dbReference type="ARBA" id="ARBA00022519"/>
    </source>
</evidence>
<dbReference type="EMBL" id="JPWJ01000013">
    <property type="protein sequence ID" value="RCK45922.1"/>
    <property type="molecule type" value="Genomic_DNA"/>
</dbReference>
<evidence type="ECO:0000256" key="7">
    <source>
        <dbReference type="RuleBase" id="RU369079"/>
    </source>
</evidence>
<evidence type="ECO:0000256" key="5">
    <source>
        <dbReference type="ARBA" id="ARBA00022989"/>
    </source>
</evidence>
<keyword evidence="2" id="KW-1003">Cell membrane</keyword>
<comment type="function">
    <text evidence="7">Part of the tripartite ATP-independent periplasmic (TRAP) transport system.</text>
</comment>
<accession>A0A367WZT0</accession>
<organism evidence="9 10">
    <name type="scientific">Thalassospira xiamenensis</name>
    <dbReference type="NCBI Taxonomy" id="220697"/>
    <lineage>
        <taxon>Bacteria</taxon>
        <taxon>Pseudomonadati</taxon>
        <taxon>Pseudomonadota</taxon>
        <taxon>Alphaproteobacteria</taxon>
        <taxon>Rhodospirillales</taxon>
        <taxon>Thalassospiraceae</taxon>
        <taxon>Thalassospira</taxon>
    </lineage>
</organism>
<keyword evidence="7" id="KW-0813">Transport</keyword>
<dbReference type="GO" id="GO:0022857">
    <property type="term" value="F:transmembrane transporter activity"/>
    <property type="evidence" value="ECO:0007669"/>
    <property type="project" value="UniProtKB-UniRule"/>
</dbReference>
<feature type="transmembrane region" description="Helical" evidence="7">
    <location>
        <begin position="397"/>
        <end position="418"/>
    </location>
</feature>
<evidence type="ECO:0000259" key="8">
    <source>
        <dbReference type="Pfam" id="PF06808"/>
    </source>
</evidence>
<gene>
    <name evidence="9" type="ORF">TH44_20640</name>
</gene>
<evidence type="ECO:0000313" key="9">
    <source>
        <dbReference type="EMBL" id="RCK45922.1"/>
    </source>
</evidence>
<dbReference type="Pfam" id="PF06808">
    <property type="entry name" value="DctM"/>
    <property type="match status" value="1"/>
</dbReference>
<keyword evidence="3 7" id="KW-0997">Cell inner membrane</keyword>
<proteinExistence type="inferred from homology"/>
<dbReference type="PIRSF" id="PIRSF006066">
    <property type="entry name" value="HI0050"/>
    <property type="match status" value="1"/>
</dbReference>
<feature type="transmembrane region" description="Helical" evidence="7">
    <location>
        <begin position="212"/>
        <end position="232"/>
    </location>
</feature>
<feature type="transmembrane region" description="Helical" evidence="7">
    <location>
        <begin position="353"/>
        <end position="377"/>
    </location>
</feature>
<feature type="transmembrane region" description="Helical" evidence="7">
    <location>
        <begin position="134"/>
        <end position="157"/>
    </location>
</feature>
<feature type="domain" description="TRAP C4-dicarboxylate transport system permease DctM subunit" evidence="8">
    <location>
        <begin position="7"/>
        <end position="414"/>
    </location>
</feature>
<evidence type="ECO:0000313" key="10">
    <source>
        <dbReference type="Proteomes" id="UP000252266"/>
    </source>
</evidence>
<keyword evidence="6 7" id="KW-0472">Membrane</keyword>
<comment type="similarity">
    <text evidence="7">Belongs to the TRAP transporter large permease family.</text>
</comment>
<evidence type="ECO:0000256" key="1">
    <source>
        <dbReference type="ARBA" id="ARBA00004429"/>
    </source>
</evidence>